<dbReference type="EMBL" id="QRAN01000013">
    <property type="protein sequence ID" value="RLQ21377.1"/>
    <property type="molecule type" value="Genomic_DNA"/>
</dbReference>
<dbReference type="Pfam" id="PF00903">
    <property type="entry name" value="Glyoxalase"/>
    <property type="match status" value="1"/>
</dbReference>
<dbReference type="PANTHER" id="PTHR21366:SF14">
    <property type="entry name" value="GLYOXALASE DOMAIN-CONTAINING PROTEIN 5"/>
    <property type="match status" value="1"/>
</dbReference>
<reference evidence="2 3" key="1">
    <citation type="submission" date="2018-07" db="EMBL/GenBank/DDBJ databases">
        <title>Halioglobus sp. genome submission.</title>
        <authorList>
            <person name="Ye M.-Q."/>
            <person name="Du Z.-J."/>
        </authorList>
    </citation>
    <scope>NUCLEOTIDE SEQUENCE [LARGE SCALE GENOMIC DNA]</scope>
    <source>
        <strain evidence="2 3">U0301</strain>
    </source>
</reference>
<organism evidence="2 3">
    <name type="scientific">Seongchinamella sediminis</name>
    <dbReference type="NCBI Taxonomy" id="2283635"/>
    <lineage>
        <taxon>Bacteria</taxon>
        <taxon>Pseudomonadati</taxon>
        <taxon>Pseudomonadota</taxon>
        <taxon>Gammaproteobacteria</taxon>
        <taxon>Cellvibrionales</taxon>
        <taxon>Halieaceae</taxon>
        <taxon>Seongchinamella</taxon>
    </lineage>
</organism>
<dbReference type="PROSITE" id="PS51819">
    <property type="entry name" value="VOC"/>
    <property type="match status" value="1"/>
</dbReference>
<dbReference type="PANTHER" id="PTHR21366">
    <property type="entry name" value="GLYOXALASE FAMILY PROTEIN"/>
    <property type="match status" value="1"/>
</dbReference>
<dbReference type="OrthoDB" id="9812656at2"/>
<evidence type="ECO:0000313" key="3">
    <source>
        <dbReference type="Proteomes" id="UP000265509"/>
    </source>
</evidence>
<evidence type="ECO:0000313" key="2">
    <source>
        <dbReference type="EMBL" id="RLQ21377.1"/>
    </source>
</evidence>
<comment type="caution">
    <text evidence="2">The sequence shown here is derived from an EMBL/GenBank/DDBJ whole genome shotgun (WGS) entry which is preliminary data.</text>
</comment>
<proteinExistence type="predicted"/>
<dbReference type="AlphaFoldDB" id="A0A3L7DUY5"/>
<dbReference type="Gene3D" id="3.10.180.10">
    <property type="entry name" value="2,3-Dihydroxybiphenyl 1,2-Dioxygenase, domain 1"/>
    <property type="match status" value="1"/>
</dbReference>
<dbReference type="Proteomes" id="UP000265509">
    <property type="component" value="Unassembled WGS sequence"/>
</dbReference>
<evidence type="ECO:0000259" key="1">
    <source>
        <dbReference type="PROSITE" id="PS51819"/>
    </source>
</evidence>
<dbReference type="InterPro" id="IPR037523">
    <property type="entry name" value="VOC_core"/>
</dbReference>
<dbReference type="InterPro" id="IPR050383">
    <property type="entry name" value="GlyoxalaseI/FosfomycinResist"/>
</dbReference>
<sequence length="133" mass="14774">MIAVLGLDHVVLRTSRMDEMLHFYGTVLGCELERELPPELGLKQLRAGSALIDLVDVDSELGRAGGGPPSGANNMDHFCLQIQAREEEELLRYLRSQGVSTGTFERRYGAQGFGNSLYLRDPEGNVVELRNRL</sequence>
<dbReference type="RefSeq" id="WP_117955191.1">
    <property type="nucleotide sequence ID" value="NZ_QRAN01000013.1"/>
</dbReference>
<feature type="domain" description="VOC" evidence="1">
    <location>
        <begin position="6"/>
        <end position="132"/>
    </location>
</feature>
<name>A0A3L7DUY5_9GAMM</name>
<dbReference type="InterPro" id="IPR004360">
    <property type="entry name" value="Glyas_Fos-R_dOase_dom"/>
</dbReference>
<accession>A0A3L7DUY5</accession>
<gene>
    <name evidence="2" type="ORF">DWB85_12670</name>
</gene>
<dbReference type="InterPro" id="IPR029068">
    <property type="entry name" value="Glyas_Bleomycin-R_OHBP_Dase"/>
</dbReference>
<keyword evidence="3" id="KW-1185">Reference proteome</keyword>
<dbReference type="SUPFAM" id="SSF54593">
    <property type="entry name" value="Glyoxalase/Bleomycin resistance protein/Dihydroxybiphenyl dioxygenase"/>
    <property type="match status" value="1"/>
</dbReference>
<protein>
    <submittedName>
        <fullName evidence="2">VOC family protein</fullName>
    </submittedName>
</protein>